<proteinExistence type="predicted"/>
<comment type="caution">
    <text evidence="1">The sequence shown here is derived from an EMBL/GenBank/DDBJ whole genome shotgun (WGS) entry which is preliminary data.</text>
</comment>
<protein>
    <submittedName>
        <fullName evidence="1">Uncharacterized protein</fullName>
    </submittedName>
</protein>
<organism evidence="1 2">
    <name type="scientific">Cichorium intybus</name>
    <name type="common">Chicory</name>
    <dbReference type="NCBI Taxonomy" id="13427"/>
    <lineage>
        <taxon>Eukaryota</taxon>
        <taxon>Viridiplantae</taxon>
        <taxon>Streptophyta</taxon>
        <taxon>Embryophyta</taxon>
        <taxon>Tracheophyta</taxon>
        <taxon>Spermatophyta</taxon>
        <taxon>Magnoliopsida</taxon>
        <taxon>eudicotyledons</taxon>
        <taxon>Gunneridae</taxon>
        <taxon>Pentapetalae</taxon>
        <taxon>asterids</taxon>
        <taxon>campanulids</taxon>
        <taxon>Asterales</taxon>
        <taxon>Asteraceae</taxon>
        <taxon>Cichorioideae</taxon>
        <taxon>Cichorieae</taxon>
        <taxon>Cichoriinae</taxon>
        <taxon>Cichorium</taxon>
    </lineage>
</organism>
<dbReference type="EMBL" id="CM042009">
    <property type="protein sequence ID" value="KAI3790187.1"/>
    <property type="molecule type" value="Genomic_DNA"/>
</dbReference>
<keyword evidence="2" id="KW-1185">Reference proteome</keyword>
<name>A0ACB9H3T9_CICIN</name>
<accession>A0ACB9H3T9</accession>
<evidence type="ECO:0000313" key="2">
    <source>
        <dbReference type="Proteomes" id="UP001055811"/>
    </source>
</evidence>
<dbReference type="Proteomes" id="UP001055811">
    <property type="component" value="Linkage Group LG01"/>
</dbReference>
<reference evidence="1 2" key="2">
    <citation type="journal article" date="2022" name="Mol. Ecol. Resour.">
        <title>The genomes of chicory, endive, great burdock and yacon provide insights into Asteraceae paleo-polyploidization history and plant inulin production.</title>
        <authorList>
            <person name="Fan W."/>
            <person name="Wang S."/>
            <person name="Wang H."/>
            <person name="Wang A."/>
            <person name="Jiang F."/>
            <person name="Liu H."/>
            <person name="Zhao H."/>
            <person name="Xu D."/>
            <person name="Zhang Y."/>
        </authorList>
    </citation>
    <scope>NUCLEOTIDE SEQUENCE [LARGE SCALE GENOMIC DNA]</scope>
    <source>
        <strain evidence="2">cv. Punajuju</strain>
        <tissue evidence="1">Leaves</tissue>
    </source>
</reference>
<gene>
    <name evidence="1" type="ORF">L2E82_03036</name>
</gene>
<reference evidence="2" key="1">
    <citation type="journal article" date="2022" name="Mol. Ecol. Resour.">
        <title>The genomes of chicory, endive, great burdock and yacon provide insights into Asteraceae palaeo-polyploidization history and plant inulin production.</title>
        <authorList>
            <person name="Fan W."/>
            <person name="Wang S."/>
            <person name="Wang H."/>
            <person name="Wang A."/>
            <person name="Jiang F."/>
            <person name="Liu H."/>
            <person name="Zhao H."/>
            <person name="Xu D."/>
            <person name="Zhang Y."/>
        </authorList>
    </citation>
    <scope>NUCLEOTIDE SEQUENCE [LARGE SCALE GENOMIC DNA]</scope>
    <source>
        <strain evidence="2">cv. Punajuju</strain>
    </source>
</reference>
<sequence>MKQVEASRSAVQQPEGENIEVIDPNLLESATVNEDALAAEKKVEYDNLMEKKEAYEYAMEYLRQTKTSYEESMKLFKYDSMETSVVKPTSTSDSSPKVSVSTPESSLEVSASASESSFERDDEVSS</sequence>
<evidence type="ECO:0000313" key="1">
    <source>
        <dbReference type="EMBL" id="KAI3790187.1"/>
    </source>
</evidence>